<dbReference type="Ensembl" id="ENSPKIT00000009378.1">
    <property type="protein sequence ID" value="ENSPKIP00000028597.1"/>
    <property type="gene ID" value="ENSPKIG00000010182.1"/>
</dbReference>
<sequence>MHSLPCINSYISTVPAEPNILPSSPVLGACPVGWNSFNLKCYYNSDKKNNWVNSQRDCRQRGAELVVIDSNEEQVRERKCQIISKENFIRLHPLLK</sequence>
<dbReference type="AlphaFoldDB" id="A0A3B3SCX5"/>
<dbReference type="PANTHER" id="PTHR45710:SF8">
    <property type="entry name" value="RERATING FAMILY MEMBER 4"/>
    <property type="match status" value="1"/>
</dbReference>
<dbReference type="InterPro" id="IPR016186">
    <property type="entry name" value="C-type_lectin-like/link_sf"/>
</dbReference>
<proteinExistence type="predicted"/>
<keyword evidence="2" id="KW-1185">Reference proteome</keyword>
<dbReference type="GeneTree" id="ENSGT01000000215223"/>
<evidence type="ECO:0008006" key="3">
    <source>
        <dbReference type="Google" id="ProtNLM"/>
    </source>
</evidence>
<evidence type="ECO:0000313" key="1">
    <source>
        <dbReference type="Ensembl" id="ENSPKIP00000028597.1"/>
    </source>
</evidence>
<dbReference type="Proteomes" id="UP000261540">
    <property type="component" value="Unplaced"/>
</dbReference>
<dbReference type="Gene3D" id="3.10.100.10">
    <property type="entry name" value="Mannose-Binding Protein A, subunit A"/>
    <property type="match status" value="1"/>
</dbReference>
<accession>A0A3B3SCX5</accession>
<protein>
    <recommendedName>
        <fullName evidence="3">C-type lectin domain-containing protein</fullName>
    </recommendedName>
</protein>
<evidence type="ECO:0000313" key="2">
    <source>
        <dbReference type="Proteomes" id="UP000261540"/>
    </source>
</evidence>
<reference evidence="1" key="2">
    <citation type="submission" date="2025-09" db="UniProtKB">
        <authorList>
            <consortium name="Ensembl"/>
        </authorList>
    </citation>
    <scope>IDENTIFICATION</scope>
</reference>
<dbReference type="PANTHER" id="PTHR45710">
    <property type="entry name" value="C-TYPE LECTIN DOMAIN-CONTAINING PROTEIN 180"/>
    <property type="match status" value="1"/>
</dbReference>
<reference evidence="1" key="1">
    <citation type="submission" date="2025-08" db="UniProtKB">
        <authorList>
            <consortium name="Ensembl"/>
        </authorList>
    </citation>
    <scope>IDENTIFICATION</scope>
</reference>
<organism evidence="1 2">
    <name type="scientific">Paramormyrops kingsleyae</name>
    <dbReference type="NCBI Taxonomy" id="1676925"/>
    <lineage>
        <taxon>Eukaryota</taxon>
        <taxon>Metazoa</taxon>
        <taxon>Chordata</taxon>
        <taxon>Craniata</taxon>
        <taxon>Vertebrata</taxon>
        <taxon>Euteleostomi</taxon>
        <taxon>Actinopterygii</taxon>
        <taxon>Neopterygii</taxon>
        <taxon>Teleostei</taxon>
        <taxon>Osteoglossocephala</taxon>
        <taxon>Osteoglossomorpha</taxon>
        <taxon>Osteoglossiformes</taxon>
        <taxon>Mormyridae</taxon>
        <taxon>Paramormyrops</taxon>
    </lineage>
</organism>
<dbReference type="SUPFAM" id="SSF56436">
    <property type="entry name" value="C-type lectin-like"/>
    <property type="match status" value="1"/>
</dbReference>
<name>A0A3B3SCX5_9TELE</name>
<dbReference type="STRING" id="1676925.ENSPKIP00000028597"/>
<dbReference type="InterPro" id="IPR050828">
    <property type="entry name" value="C-type_lectin/matrix_domain"/>
</dbReference>
<dbReference type="InterPro" id="IPR016187">
    <property type="entry name" value="CTDL_fold"/>
</dbReference>